<evidence type="ECO:0000313" key="1">
    <source>
        <dbReference type="EMBL" id="QHA01557.1"/>
    </source>
</evidence>
<sequence>MRPPYDGPGPGTYSMMPDYHQTMMQVELAVRHGMREVGTVNVRHGVMETALVAYLLGKGFDYYQAVRIVESWERNETFPM</sequence>
<evidence type="ECO:0000313" key="2">
    <source>
        <dbReference type="Proteomes" id="UP000430508"/>
    </source>
</evidence>
<dbReference type="RefSeq" id="WP_025206183.1">
    <property type="nucleotide sequence ID" value="NZ_CP046996.1"/>
</dbReference>
<gene>
    <name evidence="1" type="ORF">GQ588_13365</name>
</gene>
<dbReference type="EMBL" id="CP046996">
    <property type="protein sequence ID" value="QHA01557.1"/>
    <property type="molecule type" value="Genomic_DNA"/>
</dbReference>
<dbReference type="AlphaFoldDB" id="A0A857DKS8"/>
<organism evidence="1 2">
    <name type="scientific">Dehalobacter restrictus</name>
    <dbReference type="NCBI Taxonomy" id="55583"/>
    <lineage>
        <taxon>Bacteria</taxon>
        <taxon>Bacillati</taxon>
        <taxon>Bacillota</taxon>
        <taxon>Clostridia</taxon>
        <taxon>Eubacteriales</taxon>
        <taxon>Desulfitobacteriaceae</taxon>
        <taxon>Dehalobacter</taxon>
    </lineage>
</organism>
<proteinExistence type="predicted"/>
<reference evidence="1 2" key="1">
    <citation type="submission" date="2019-12" db="EMBL/GenBank/DDBJ databases">
        <title>Sequence classification of anaerobic respiratory reductive dehalogenases: First we see many, then we see few.</title>
        <authorList>
            <person name="Molenda O."/>
            <person name="Puentes Jacome L.A."/>
            <person name="Cao X."/>
            <person name="Nesbo C.L."/>
            <person name="Tang S."/>
            <person name="Morson N."/>
            <person name="Patron J."/>
            <person name="Lomheim L."/>
            <person name="Wishart D.S."/>
            <person name="Edwards E.A."/>
        </authorList>
    </citation>
    <scope>NUCLEOTIDE SEQUENCE [LARGE SCALE GENOMIC DNA]</scope>
    <source>
        <strain evidence="1 2">12DCA</strain>
    </source>
</reference>
<dbReference type="Proteomes" id="UP000430508">
    <property type="component" value="Chromosome"/>
</dbReference>
<name>A0A857DKS8_9FIRM</name>
<protein>
    <submittedName>
        <fullName evidence="1">Uncharacterized protein</fullName>
    </submittedName>
</protein>
<accession>A0A857DKS8</accession>